<dbReference type="GO" id="GO:0016020">
    <property type="term" value="C:membrane"/>
    <property type="evidence" value="ECO:0007669"/>
    <property type="project" value="TreeGrafter"/>
</dbReference>
<protein>
    <submittedName>
        <fullName evidence="3">Acyltransferase</fullName>
    </submittedName>
</protein>
<feature type="domain" description="Acyltransferase 3" evidence="2">
    <location>
        <begin position="21"/>
        <end position="355"/>
    </location>
</feature>
<dbReference type="GO" id="GO:0016747">
    <property type="term" value="F:acyltransferase activity, transferring groups other than amino-acyl groups"/>
    <property type="evidence" value="ECO:0007669"/>
    <property type="project" value="InterPro"/>
</dbReference>
<feature type="transmembrane region" description="Helical" evidence="1">
    <location>
        <begin position="60"/>
        <end position="78"/>
    </location>
</feature>
<feature type="transmembrane region" description="Helical" evidence="1">
    <location>
        <begin position="340"/>
        <end position="360"/>
    </location>
</feature>
<feature type="transmembrane region" description="Helical" evidence="1">
    <location>
        <begin position="99"/>
        <end position="124"/>
    </location>
</feature>
<feature type="transmembrane region" description="Helical" evidence="1">
    <location>
        <begin position="241"/>
        <end position="260"/>
    </location>
</feature>
<keyword evidence="3" id="KW-0012">Acyltransferase</keyword>
<feature type="transmembrane region" description="Helical" evidence="1">
    <location>
        <begin position="272"/>
        <end position="293"/>
    </location>
</feature>
<keyword evidence="3" id="KW-0808">Transferase</keyword>
<keyword evidence="1" id="KW-0812">Transmembrane</keyword>
<keyword evidence="1" id="KW-1133">Transmembrane helix</keyword>
<gene>
    <name evidence="3" type="ORF">FHE74_10245</name>
</gene>
<dbReference type="PANTHER" id="PTHR23028:SF53">
    <property type="entry name" value="ACYL_TRANSF_3 DOMAIN-CONTAINING PROTEIN"/>
    <property type="match status" value="1"/>
</dbReference>
<feature type="transmembrane region" description="Helical" evidence="1">
    <location>
        <begin position="171"/>
        <end position="192"/>
    </location>
</feature>
<dbReference type="GO" id="GO:0009103">
    <property type="term" value="P:lipopolysaccharide biosynthetic process"/>
    <property type="evidence" value="ECO:0007669"/>
    <property type="project" value="TreeGrafter"/>
</dbReference>
<evidence type="ECO:0000259" key="2">
    <source>
        <dbReference type="Pfam" id="PF01757"/>
    </source>
</evidence>
<evidence type="ECO:0000313" key="3">
    <source>
        <dbReference type="EMBL" id="TNL94617.1"/>
    </source>
</evidence>
<name>A0A5C4U1Z1_9CORY</name>
<dbReference type="Pfam" id="PF01757">
    <property type="entry name" value="Acyl_transf_3"/>
    <property type="match status" value="1"/>
</dbReference>
<feature type="transmembrane region" description="Helical" evidence="1">
    <location>
        <begin position="212"/>
        <end position="229"/>
    </location>
</feature>
<keyword evidence="4" id="KW-1185">Reference proteome</keyword>
<dbReference type="InterPro" id="IPR050879">
    <property type="entry name" value="Acyltransferase_3"/>
</dbReference>
<dbReference type="InterPro" id="IPR002656">
    <property type="entry name" value="Acyl_transf_3_dom"/>
</dbReference>
<accession>A0A5C4U1Z1</accession>
<feature type="transmembrane region" description="Helical" evidence="1">
    <location>
        <begin position="314"/>
        <end position="334"/>
    </location>
</feature>
<sequence>MSAHNTLVGATRQAYNARRIDCLEGLRAVAAWGVLVTHVAFQTGLDPASHLGGILARFDYFVAVFFVLSAFVLWRSFLTRDRPAVARYARSRFSRIVPAYLAAVLAVVVFVPEAATASASQILANLTLTQLYVPQALMPGLTHLWSLGVEVAFYLVLPLIALLIGRVPRRVRIACFAAVGVLSLGWSFLPFVEAVGAGDSQAANRQIWPPAYASWFAVGLIAAECEGRVPGWLQRAFRRRLPWWLLALACAWVASRPWFGPLGLDHPSPGEFARRILLGALFGFAVVVPYALAPSSGWLASEPMITLGRWSYSLFLWHVAVLAFVFPLLGLGYFQGGFVQVLVVSTVLSVLVAALSYEFIERPARRMLDRR</sequence>
<evidence type="ECO:0000313" key="4">
    <source>
        <dbReference type="Proteomes" id="UP000312032"/>
    </source>
</evidence>
<dbReference type="EMBL" id="VDHJ01000020">
    <property type="protein sequence ID" value="TNL94617.1"/>
    <property type="molecule type" value="Genomic_DNA"/>
</dbReference>
<organism evidence="3 4">
    <name type="scientific">Corynebacterium tapiri</name>
    <dbReference type="NCBI Taxonomy" id="1448266"/>
    <lineage>
        <taxon>Bacteria</taxon>
        <taxon>Bacillati</taxon>
        <taxon>Actinomycetota</taxon>
        <taxon>Actinomycetes</taxon>
        <taxon>Mycobacteriales</taxon>
        <taxon>Corynebacteriaceae</taxon>
        <taxon>Corynebacterium</taxon>
    </lineage>
</organism>
<dbReference type="AlphaFoldDB" id="A0A5C4U1Z1"/>
<dbReference type="PANTHER" id="PTHR23028">
    <property type="entry name" value="ACETYLTRANSFERASE"/>
    <property type="match status" value="1"/>
</dbReference>
<dbReference type="RefSeq" id="WP_139466421.1">
    <property type="nucleotide sequence ID" value="NZ_VDHJ01000020.1"/>
</dbReference>
<comment type="caution">
    <text evidence="3">The sequence shown here is derived from an EMBL/GenBank/DDBJ whole genome shotgun (WGS) entry which is preliminary data.</text>
</comment>
<dbReference type="Proteomes" id="UP000312032">
    <property type="component" value="Unassembled WGS sequence"/>
</dbReference>
<feature type="transmembrane region" description="Helical" evidence="1">
    <location>
        <begin position="144"/>
        <end position="164"/>
    </location>
</feature>
<keyword evidence="1" id="KW-0472">Membrane</keyword>
<reference evidence="3 4" key="1">
    <citation type="submission" date="2019-06" db="EMBL/GenBank/DDBJ databases">
        <authorList>
            <person name="Li J."/>
        </authorList>
    </citation>
    <scope>NUCLEOTIDE SEQUENCE [LARGE SCALE GENOMIC DNA]</scope>
    <source>
        <strain evidence="3 4">LMG 28165</strain>
    </source>
</reference>
<evidence type="ECO:0000256" key="1">
    <source>
        <dbReference type="SAM" id="Phobius"/>
    </source>
</evidence>
<proteinExistence type="predicted"/>
<dbReference type="OrthoDB" id="5242306at2"/>